<evidence type="ECO:0000313" key="1">
    <source>
        <dbReference type="EMBL" id="GJS73291.1"/>
    </source>
</evidence>
<dbReference type="EMBL" id="BQNB010010143">
    <property type="protein sequence ID" value="GJS73291.1"/>
    <property type="molecule type" value="Genomic_DNA"/>
</dbReference>
<dbReference type="Proteomes" id="UP001151760">
    <property type="component" value="Unassembled WGS sequence"/>
</dbReference>
<comment type="caution">
    <text evidence="1">The sequence shown here is derived from an EMBL/GenBank/DDBJ whole genome shotgun (WGS) entry which is preliminary data.</text>
</comment>
<dbReference type="PANTHER" id="PTHR47150:SF5">
    <property type="entry name" value="OS07G0546750 PROTEIN"/>
    <property type="match status" value="1"/>
</dbReference>
<proteinExistence type="predicted"/>
<reference evidence="1" key="2">
    <citation type="submission" date="2022-01" db="EMBL/GenBank/DDBJ databases">
        <authorList>
            <person name="Yamashiro T."/>
            <person name="Shiraishi A."/>
            <person name="Satake H."/>
            <person name="Nakayama K."/>
        </authorList>
    </citation>
    <scope>NUCLEOTIDE SEQUENCE</scope>
</reference>
<reference evidence="1" key="1">
    <citation type="journal article" date="2022" name="Int. J. Mol. Sci.">
        <title>Draft Genome of Tanacetum Coccineum: Genomic Comparison of Closely Related Tanacetum-Family Plants.</title>
        <authorList>
            <person name="Yamashiro T."/>
            <person name="Shiraishi A."/>
            <person name="Nakayama K."/>
            <person name="Satake H."/>
        </authorList>
    </citation>
    <scope>NUCLEOTIDE SEQUENCE</scope>
</reference>
<dbReference type="InterPro" id="IPR006912">
    <property type="entry name" value="Harbinger_derived_prot"/>
</dbReference>
<dbReference type="PANTHER" id="PTHR47150">
    <property type="entry name" value="OS12G0169200 PROTEIN"/>
    <property type="match status" value="1"/>
</dbReference>
<gene>
    <name evidence="1" type="ORF">Tco_0706132</name>
</gene>
<keyword evidence="2" id="KW-1185">Reference proteome</keyword>
<organism evidence="1 2">
    <name type="scientific">Tanacetum coccineum</name>
    <dbReference type="NCBI Taxonomy" id="301880"/>
    <lineage>
        <taxon>Eukaryota</taxon>
        <taxon>Viridiplantae</taxon>
        <taxon>Streptophyta</taxon>
        <taxon>Embryophyta</taxon>
        <taxon>Tracheophyta</taxon>
        <taxon>Spermatophyta</taxon>
        <taxon>Magnoliopsida</taxon>
        <taxon>eudicotyledons</taxon>
        <taxon>Gunneridae</taxon>
        <taxon>Pentapetalae</taxon>
        <taxon>asterids</taxon>
        <taxon>campanulids</taxon>
        <taxon>Asterales</taxon>
        <taxon>Asteraceae</taxon>
        <taxon>Asteroideae</taxon>
        <taxon>Anthemideae</taxon>
        <taxon>Anthemidinae</taxon>
        <taxon>Tanacetum</taxon>
    </lineage>
</organism>
<protein>
    <submittedName>
        <fullName evidence="1">ALP1-like protein</fullName>
    </submittedName>
</protein>
<name>A0ABQ4Y852_9ASTR</name>
<dbReference type="Pfam" id="PF04827">
    <property type="entry name" value="Plant_tran"/>
    <property type="match status" value="1"/>
</dbReference>
<evidence type="ECO:0000313" key="2">
    <source>
        <dbReference type="Proteomes" id="UP001151760"/>
    </source>
</evidence>
<accession>A0ABQ4Y852</accession>
<sequence length="445" mass="52964">MDQNNLNDFDPTDTYDHYDAFFQPDYDRYMRDYESYQHYVGLCEQEAGGSSDGPKRRRTYIFREREEAEQRLIDDYFGDDEYEPKYPEEKFRRRYRMSSTLFNKILNDILSYNVQPLPEYFRYFRVRIDAIGRNSIGPILKCTSAIRQMAYGTAPDAFDEYLQIAERTSRECLDHFTKCIHVLYHNNFLRRPTATDIQKTYQLHEEKHGLPGMLGSIDCMHWDWKNCPKALHGQFKRSTHKYPTLMLEAVADQKLWIWHAYFGVPGANNDLNVLYGSPLFDDEIADIAPECPFVVNGHTYRKGYYLADGIYPAWSTFVKTFSVARDEKSLKFKRVQEAARKDIERAFGVLQGRWGIIRQPARAMQINTLKRIMYCCIILHNMILEDEEFDVNFRYMFVNPAPNIVRDWIKRCDLHVRKTKELRDRKTHNELRKDLVEHLWNNDDE</sequence>